<evidence type="ECO:0000256" key="5">
    <source>
        <dbReference type="ARBA" id="ARBA00023163"/>
    </source>
</evidence>
<evidence type="ECO:0000313" key="7">
    <source>
        <dbReference type="EMBL" id="AYV81597.1"/>
    </source>
</evidence>
<dbReference type="GO" id="GO:0003899">
    <property type="term" value="F:DNA-directed RNA polymerase activity"/>
    <property type="evidence" value="ECO:0007669"/>
    <property type="project" value="UniProtKB-EC"/>
</dbReference>
<reference evidence="7" key="1">
    <citation type="submission" date="2018-10" db="EMBL/GenBank/DDBJ databases">
        <title>Hidden diversity of soil giant viruses.</title>
        <authorList>
            <person name="Schulz F."/>
            <person name="Alteio L."/>
            <person name="Goudeau D."/>
            <person name="Ryan E.M."/>
            <person name="Malmstrom R.R."/>
            <person name="Blanchard J."/>
            <person name="Woyke T."/>
        </authorList>
    </citation>
    <scope>NUCLEOTIDE SEQUENCE</scope>
    <source>
        <strain evidence="7">HAV1</strain>
    </source>
</reference>
<proteinExistence type="predicted"/>
<sequence length="101" mass="11746">MERDALLGHGISRFLKEKLLDTSDAYTTHICNICGLLAQRLYRKESKKYVTTHDIFFCPACKNYTQISKIMIPYAFKLLVQELMSLNIAPRIRVKQNIYTS</sequence>
<name>A0A3G5A2Y8_9VIRU</name>
<keyword evidence="2 7" id="KW-0240">DNA-directed RNA polymerase</keyword>
<dbReference type="Pfam" id="PF04560">
    <property type="entry name" value="RNA_pol_Rpb2_7"/>
    <property type="match status" value="1"/>
</dbReference>
<dbReference type="SUPFAM" id="SSF64484">
    <property type="entry name" value="beta and beta-prime subunits of DNA dependent RNA-polymerase"/>
    <property type="match status" value="1"/>
</dbReference>
<organism evidence="7">
    <name type="scientific">Harvfovirus sp</name>
    <dbReference type="NCBI Taxonomy" id="2487768"/>
    <lineage>
        <taxon>Viruses</taxon>
        <taxon>Varidnaviria</taxon>
        <taxon>Bamfordvirae</taxon>
        <taxon>Nucleocytoviricota</taxon>
        <taxon>Megaviricetes</taxon>
        <taxon>Imitervirales</taxon>
        <taxon>Mimiviridae</taxon>
        <taxon>Klosneuvirinae</taxon>
    </lineage>
</organism>
<dbReference type="GO" id="GO:0032549">
    <property type="term" value="F:ribonucleoside binding"/>
    <property type="evidence" value="ECO:0007669"/>
    <property type="project" value="InterPro"/>
</dbReference>
<evidence type="ECO:0000259" key="6">
    <source>
        <dbReference type="Pfam" id="PF04560"/>
    </source>
</evidence>
<protein>
    <recommendedName>
        <fullName evidence="1">DNA-directed RNA polymerase</fullName>
        <ecNumber evidence="1">2.7.7.6</ecNumber>
    </recommendedName>
</protein>
<accession>A0A3G5A2Y8</accession>
<dbReference type="InterPro" id="IPR015712">
    <property type="entry name" value="DNA-dir_RNA_pol_su2"/>
</dbReference>
<evidence type="ECO:0000256" key="3">
    <source>
        <dbReference type="ARBA" id="ARBA00022679"/>
    </source>
</evidence>
<dbReference type="GO" id="GO:0000428">
    <property type="term" value="C:DNA-directed RNA polymerase complex"/>
    <property type="evidence" value="ECO:0007669"/>
    <property type="project" value="UniProtKB-KW"/>
</dbReference>
<gene>
    <name evidence="7" type="ORF">Harvfovirus44_5</name>
</gene>
<dbReference type="EMBL" id="MK072286">
    <property type="protein sequence ID" value="AYV81597.1"/>
    <property type="molecule type" value="Genomic_DNA"/>
</dbReference>
<dbReference type="EC" id="2.7.7.6" evidence="1"/>
<dbReference type="GO" id="GO:0003677">
    <property type="term" value="F:DNA binding"/>
    <property type="evidence" value="ECO:0007669"/>
    <property type="project" value="InterPro"/>
</dbReference>
<keyword evidence="3" id="KW-0808">Transferase</keyword>
<keyword evidence="5" id="KW-0804">Transcription</keyword>
<keyword evidence="4" id="KW-0548">Nucleotidyltransferase</keyword>
<evidence type="ECO:0000256" key="2">
    <source>
        <dbReference type="ARBA" id="ARBA00022478"/>
    </source>
</evidence>
<feature type="domain" description="RNA polymerase Rpb2" evidence="6">
    <location>
        <begin position="1"/>
        <end position="93"/>
    </location>
</feature>
<evidence type="ECO:0000256" key="4">
    <source>
        <dbReference type="ARBA" id="ARBA00022695"/>
    </source>
</evidence>
<dbReference type="PANTHER" id="PTHR20856">
    <property type="entry name" value="DNA-DIRECTED RNA POLYMERASE I SUBUNIT 2"/>
    <property type="match status" value="1"/>
</dbReference>
<evidence type="ECO:0000256" key="1">
    <source>
        <dbReference type="ARBA" id="ARBA00012418"/>
    </source>
</evidence>
<dbReference type="Gene3D" id="3.90.1800.10">
    <property type="entry name" value="RNA polymerase alpha subunit dimerisation domain"/>
    <property type="match status" value="1"/>
</dbReference>
<dbReference type="GO" id="GO:0006351">
    <property type="term" value="P:DNA-templated transcription"/>
    <property type="evidence" value="ECO:0007669"/>
    <property type="project" value="InterPro"/>
</dbReference>
<dbReference type="InterPro" id="IPR007641">
    <property type="entry name" value="RNA_pol_Rpb2_7"/>
</dbReference>